<keyword evidence="1" id="KW-0812">Transmembrane</keyword>
<dbReference type="PANTHER" id="PTHR31876:SF26">
    <property type="entry name" value="PROTEIN LIKE COV 2"/>
    <property type="match status" value="1"/>
</dbReference>
<evidence type="ECO:0000313" key="3">
    <source>
        <dbReference type="Proteomes" id="UP000320048"/>
    </source>
</evidence>
<organism evidence="2 3">
    <name type="scientific">Candidatus Segetimicrobium genomatis</name>
    <dbReference type="NCBI Taxonomy" id="2569760"/>
    <lineage>
        <taxon>Bacteria</taxon>
        <taxon>Bacillati</taxon>
        <taxon>Candidatus Sysuimicrobiota</taxon>
        <taxon>Candidatus Sysuimicrobiia</taxon>
        <taxon>Candidatus Sysuimicrobiales</taxon>
        <taxon>Candidatus Segetimicrobiaceae</taxon>
        <taxon>Candidatus Segetimicrobium</taxon>
    </lineage>
</organism>
<dbReference type="PANTHER" id="PTHR31876">
    <property type="entry name" value="COV-LIKE PROTEIN 1"/>
    <property type="match status" value="1"/>
</dbReference>
<dbReference type="EMBL" id="VBAO01000023">
    <property type="protein sequence ID" value="TMI84627.1"/>
    <property type="molecule type" value="Genomic_DNA"/>
</dbReference>
<reference evidence="2 3" key="1">
    <citation type="journal article" date="2019" name="Nat. Microbiol.">
        <title>Mediterranean grassland soil C-N compound turnover is dependent on rainfall and depth, and is mediated by genomically divergent microorganisms.</title>
        <authorList>
            <person name="Diamond S."/>
            <person name="Andeer P.F."/>
            <person name="Li Z."/>
            <person name="Crits-Christoph A."/>
            <person name="Burstein D."/>
            <person name="Anantharaman K."/>
            <person name="Lane K.R."/>
            <person name="Thomas B.C."/>
            <person name="Pan C."/>
            <person name="Northen T.R."/>
            <person name="Banfield J.F."/>
        </authorList>
    </citation>
    <scope>NUCLEOTIDE SEQUENCE [LARGE SCALE GENOMIC DNA]</scope>
    <source>
        <strain evidence="2">NP_7</strain>
    </source>
</reference>
<dbReference type="InterPro" id="IPR007462">
    <property type="entry name" value="COV1-like"/>
</dbReference>
<dbReference type="Pfam" id="PF04367">
    <property type="entry name" value="DUF502"/>
    <property type="match status" value="1"/>
</dbReference>
<protein>
    <submittedName>
        <fullName evidence="2">DUF502 domain-containing protein</fullName>
    </submittedName>
</protein>
<feature type="transmembrane region" description="Helical" evidence="1">
    <location>
        <begin position="7"/>
        <end position="29"/>
    </location>
</feature>
<gene>
    <name evidence="2" type="ORF">E6H04_00935</name>
</gene>
<accession>A0A537JM60</accession>
<feature type="transmembrane region" description="Helical" evidence="1">
    <location>
        <begin position="49"/>
        <end position="68"/>
    </location>
</feature>
<keyword evidence="1" id="KW-0472">Membrane</keyword>
<name>A0A537JM60_9BACT</name>
<sequence length="210" mass="22989">MRLRLRTYFLAGLLALIPLVVTVGILSWLFNVLDGFLGPYLYEWLGRPVPGLGLVATLVVVLAIGMIATNFAGRRVLAGVDIALQRIPLVRTIYSTVKQMSMSLLQGGQDFQHVVLVEYPRRGLYQIGFVTGKIEGPLQEELTARVGERVLNVFVPATPNPMSGYLVMLPERDIHFLPMSVQDGLKLVISGGLAIPAQPRQARARRGAAS</sequence>
<evidence type="ECO:0000313" key="2">
    <source>
        <dbReference type="EMBL" id="TMI84627.1"/>
    </source>
</evidence>
<comment type="caution">
    <text evidence="2">The sequence shown here is derived from an EMBL/GenBank/DDBJ whole genome shotgun (WGS) entry which is preliminary data.</text>
</comment>
<dbReference type="AlphaFoldDB" id="A0A537JM60"/>
<keyword evidence="1" id="KW-1133">Transmembrane helix</keyword>
<evidence type="ECO:0000256" key="1">
    <source>
        <dbReference type="SAM" id="Phobius"/>
    </source>
</evidence>
<proteinExistence type="predicted"/>
<dbReference type="Proteomes" id="UP000320048">
    <property type="component" value="Unassembled WGS sequence"/>
</dbReference>